<evidence type="ECO:0000256" key="5">
    <source>
        <dbReference type="ARBA" id="ARBA00023235"/>
    </source>
</evidence>
<dbReference type="InterPro" id="IPR046348">
    <property type="entry name" value="SIS_dom_sf"/>
</dbReference>
<dbReference type="InterPro" id="IPR018189">
    <property type="entry name" value="Phosphoglucose_isomerase_CS"/>
</dbReference>
<dbReference type="CDD" id="cd05015">
    <property type="entry name" value="SIS_PGI_1"/>
    <property type="match status" value="1"/>
</dbReference>
<dbReference type="InterPro" id="IPR035482">
    <property type="entry name" value="SIS_PGI_2"/>
</dbReference>
<evidence type="ECO:0000256" key="4">
    <source>
        <dbReference type="ARBA" id="ARBA00023152"/>
    </source>
</evidence>
<keyword evidence="3 7" id="KW-0312">Gluconeogenesis</keyword>
<comment type="similarity">
    <text evidence="2 7 8">Belongs to the GPI family.</text>
</comment>
<comment type="caution">
    <text evidence="10">The sequence shown here is derived from an EMBL/GenBank/DDBJ whole genome shotgun (WGS) entry which is preliminary data.</text>
</comment>
<dbReference type="PROSITE" id="PS00174">
    <property type="entry name" value="P_GLUCOSE_ISOMERASE_2"/>
    <property type="match status" value="1"/>
</dbReference>
<comment type="function">
    <text evidence="7">Catalyzes the reversible isomerization of glucose-6-phosphate to fructose-6-phosphate.</text>
</comment>
<keyword evidence="7" id="KW-0963">Cytoplasm</keyword>
<evidence type="ECO:0000256" key="9">
    <source>
        <dbReference type="SAM" id="MobiDB-lite"/>
    </source>
</evidence>
<dbReference type="GO" id="GO:0005829">
    <property type="term" value="C:cytosol"/>
    <property type="evidence" value="ECO:0007669"/>
    <property type="project" value="TreeGrafter"/>
</dbReference>
<feature type="active site" evidence="7">
    <location>
        <position position="516"/>
    </location>
</feature>
<dbReference type="AlphaFoldDB" id="A0A7Y0RBT9"/>
<proteinExistence type="inferred from homology"/>
<dbReference type="PRINTS" id="PR00662">
    <property type="entry name" value="G6PISOMERASE"/>
</dbReference>
<dbReference type="GO" id="GO:0051156">
    <property type="term" value="P:glucose 6-phosphate metabolic process"/>
    <property type="evidence" value="ECO:0007669"/>
    <property type="project" value="TreeGrafter"/>
</dbReference>
<dbReference type="HAMAP" id="MF_00473">
    <property type="entry name" value="G6P_isomerase"/>
    <property type="match status" value="1"/>
</dbReference>
<reference evidence="10 11" key="1">
    <citation type="submission" date="2020-04" db="EMBL/GenBank/DDBJ databases">
        <title>Marinobacter oceani sp. nov., isolated from marine solar saltern.</title>
        <authorList>
            <person name="Chen X.-Y."/>
        </authorList>
    </citation>
    <scope>NUCLEOTIDE SEQUENCE [LARGE SCALE GENOMIC DNA]</scope>
    <source>
        <strain evidence="10 11">W62</strain>
    </source>
</reference>
<name>A0A7Y0RBT9_9GAMM</name>
<dbReference type="CDD" id="cd05016">
    <property type="entry name" value="SIS_PGI_2"/>
    <property type="match status" value="1"/>
</dbReference>
<dbReference type="GO" id="GO:0048029">
    <property type="term" value="F:monosaccharide binding"/>
    <property type="evidence" value="ECO:0007669"/>
    <property type="project" value="TreeGrafter"/>
</dbReference>
<dbReference type="UniPathway" id="UPA00109">
    <property type="reaction ID" value="UER00181"/>
</dbReference>
<dbReference type="OrthoDB" id="140919at2"/>
<evidence type="ECO:0000256" key="2">
    <source>
        <dbReference type="ARBA" id="ARBA00006604"/>
    </source>
</evidence>
<protein>
    <recommendedName>
        <fullName evidence="7">Glucose-6-phosphate isomerase</fullName>
        <shortName evidence="7">GPI</shortName>
        <ecNumber evidence="7">5.3.1.9</ecNumber>
    </recommendedName>
    <alternativeName>
        <fullName evidence="7">Phosphoglucose isomerase</fullName>
        <shortName evidence="7">PGI</shortName>
    </alternativeName>
    <alternativeName>
        <fullName evidence="7">Phosphohexose isomerase</fullName>
        <shortName evidence="7">PHI</shortName>
    </alternativeName>
</protein>
<dbReference type="InterPro" id="IPR001672">
    <property type="entry name" value="G6P_Isomerase"/>
</dbReference>
<feature type="region of interest" description="Disordered" evidence="9">
    <location>
        <begin position="525"/>
        <end position="554"/>
    </location>
</feature>
<dbReference type="NCBIfam" id="NF001211">
    <property type="entry name" value="PRK00179.1"/>
    <property type="match status" value="1"/>
</dbReference>
<comment type="pathway">
    <text evidence="1 7 8">Carbohydrate degradation; glycolysis; D-glyceraldehyde 3-phosphate and glycerone phosphate from D-glucose: step 2/4.</text>
</comment>
<evidence type="ECO:0000313" key="11">
    <source>
        <dbReference type="Proteomes" id="UP000567186"/>
    </source>
</evidence>
<dbReference type="Proteomes" id="UP000567186">
    <property type="component" value="Unassembled WGS sequence"/>
</dbReference>
<evidence type="ECO:0000256" key="6">
    <source>
        <dbReference type="ARBA" id="ARBA00029321"/>
    </source>
</evidence>
<dbReference type="PANTHER" id="PTHR11469">
    <property type="entry name" value="GLUCOSE-6-PHOSPHATE ISOMERASE"/>
    <property type="match status" value="1"/>
</dbReference>
<dbReference type="Pfam" id="PF00342">
    <property type="entry name" value="PGI"/>
    <property type="match status" value="1"/>
</dbReference>
<dbReference type="RefSeq" id="WP_135954645.1">
    <property type="nucleotide sequence ID" value="NZ_JABCKY010000001.1"/>
</dbReference>
<feature type="active site" evidence="7">
    <location>
        <position position="388"/>
    </location>
</feature>
<dbReference type="Gene3D" id="3.40.50.10490">
    <property type="entry name" value="Glucose-6-phosphate isomerase like protein, domain 1"/>
    <property type="match status" value="2"/>
</dbReference>
<dbReference type="PROSITE" id="PS00765">
    <property type="entry name" value="P_GLUCOSE_ISOMERASE_1"/>
    <property type="match status" value="1"/>
</dbReference>
<comment type="pathway">
    <text evidence="7">Carbohydrate biosynthesis; gluconeogenesis.</text>
</comment>
<feature type="active site" description="Proton donor" evidence="7">
    <location>
        <position position="357"/>
    </location>
</feature>
<dbReference type="GO" id="GO:0006094">
    <property type="term" value="P:gluconeogenesis"/>
    <property type="evidence" value="ECO:0007669"/>
    <property type="project" value="UniProtKB-UniRule"/>
</dbReference>
<dbReference type="PROSITE" id="PS51463">
    <property type="entry name" value="P_GLUCOSE_ISOMERASE_3"/>
    <property type="match status" value="1"/>
</dbReference>
<evidence type="ECO:0000256" key="1">
    <source>
        <dbReference type="ARBA" id="ARBA00004926"/>
    </source>
</evidence>
<dbReference type="EC" id="5.3.1.9" evidence="7"/>
<gene>
    <name evidence="7 10" type="primary">pgi</name>
    <name evidence="10" type="ORF">HIU99_06855</name>
</gene>
<evidence type="ECO:0000313" key="10">
    <source>
        <dbReference type="EMBL" id="NMT63319.1"/>
    </source>
</evidence>
<comment type="catalytic activity">
    <reaction evidence="6 7 8">
        <text>alpha-D-glucose 6-phosphate = beta-D-fructose 6-phosphate</text>
        <dbReference type="Rhea" id="RHEA:11816"/>
        <dbReference type="ChEBI" id="CHEBI:57634"/>
        <dbReference type="ChEBI" id="CHEBI:58225"/>
        <dbReference type="EC" id="5.3.1.9"/>
    </reaction>
</comment>
<dbReference type="PANTHER" id="PTHR11469:SF1">
    <property type="entry name" value="GLUCOSE-6-PHOSPHATE ISOMERASE"/>
    <property type="match status" value="1"/>
</dbReference>
<dbReference type="GO" id="GO:0004347">
    <property type="term" value="F:glucose-6-phosphate isomerase activity"/>
    <property type="evidence" value="ECO:0007669"/>
    <property type="project" value="UniProtKB-UniRule"/>
</dbReference>
<dbReference type="InterPro" id="IPR023096">
    <property type="entry name" value="G6P_Isomerase_C"/>
</dbReference>
<dbReference type="EMBL" id="JABCKY010000001">
    <property type="protein sequence ID" value="NMT63319.1"/>
    <property type="molecule type" value="Genomic_DNA"/>
</dbReference>
<evidence type="ECO:0000256" key="8">
    <source>
        <dbReference type="RuleBase" id="RU000612"/>
    </source>
</evidence>
<dbReference type="InterPro" id="IPR035476">
    <property type="entry name" value="SIS_PGI_1"/>
</dbReference>
<accession>A0A7Y0RBT9</accession>
<organism evidence="10 11">
    <name type="scientific">Marinobacter orientalis</name>
    <dbReference type="NCBI Taxonomy" id="1928859"/>
    <lineage>
        <taxon>Bacteria</taxon>
        <taxon>Pseudomonadati</taxon>
        <taxon>Pseudomonadota</taxon>
        <taxon>Gammaproteobacteria</taxon>
        <taxon>Pseudomonadales</taxon>
        <taxon>Marinobacteraceae</taxon>
        <taxon>Marinobacter</taxon>
    </lineage>
</organism>
<comment type="subcellular location">
    <subcellularLocation>
        <location evidence="7">Cytoplasm</location>
    </subcellularLocation>
</comment>
<evidence type="ECO:0000256" key="7">
    <source>
        <dbReference type="HAMAP-Rule" id="MF_00473"/>
    </source>
</evidence>
<keyword evidence="4 7" id="KW-0324">Glycolysis</keyword>
<keyword evidence="5 7" id="KW-0413">Isomerase</keyword>
<dbReference type="UniPathway" id="UPA00138"/>
<dbReference type="Gene3D" id="1.10.1390.10">
    <property type="match status" value="1"/>
</dbReference>
<dbReference type="SUPFAM" id="SSF53697">
    <property type="entry name" value="SIS domain"/>
    <property type="match status" value="1"/>
</dbReference>
<sequence>MSQGSAPLTSRPEWQALTTHQAELKNTHMRTMFRDDPDRANRFFISGGGLSLDYSRNRMTDDTMTRLMALARSCGVPERTEAMFRGEYINVTEERPALHVALRDNSGEPVHVDGTNITPEVENTLNRMSQFVDDVLSERWQGHTGKAFTDVVSIGIGGSFLGPKLVSEALRPYWHGQLTCHYVANIDGTQIAEILRRINPETTLFLIQSKSFRTQETLENSKVARDWFLDNGGREDQIARHFVAVTANTPEAVNFGISGDNIFPVWDWVGGRYSLWSAIGLPVALTIGMDNFRALLSGAHAMDQHFRYTPLEQNLPVVMAMLGLWYNNFWGAETYTILPYDHYLRSLPAHLQQLDMESNGKRVTQNGEPLTYQSGPVIWGGVGANGQHAFHQLLHQGTRLIPADFIIPLETHNKVANHHVTLFANCLSQSRALMSGKNLDEAKAELKAEGMSAGEIDKLAPHKVIPGNKPSNTLLMDKATPETVGALIALYEHRTFVQGVIWDVDSFDQWGVELGKQMGKGILDRLTGDSDDSASPSDSSTDNLIRLFRSHHSS</sequence>
<evidence type="ECO:0000256" key="3">
    <source>
        <dbReference type="ARBA" id="ARBA00022432"/>
    </source>
</evidence>
<dbReference type="GO" id="GO:0097367">
    <property type="term" value="F:carbohydrate derivative binding"/>
    <property type="evidence" value="ECO:0007669"/>
    <property type="project" value="InterPro"/>
</dbReference>
<feature type="compositionally biased region" description="Low complexity" evidence="9">
    <location>
        <begin position="533"/>
        <end position="542"/>
    </location>
</feature>
<keyword evidence="11" id="KW-1185">Reference proteome</keyword>
<dbReference type="GO" id="GO:0006096">
    <property type="term" value="P:glycolytic process"/>
    <property type="evidence" value="ECO:0007669"/>
    <property type="project" value="UniProtKB-UniRule"/>
</dbReference>